<accession>A0AAD5QVZ9</accession>
<proteinExistence type="predicted"/>
<gene>
    <name evidence="1" type="ORF">KIN20_023726</name>
</gene>
<evidence type="ECO:0000313" key="1">
    <source>
        <dbReference type="EMBL" id="KAJ1363789.1"/>
    </source>
</evidence>
<protein>
    <submittedName>
        <fullName evidence="1">Uncharacterized protein</fullName>
    </submittedName>
</protein>
<organism evidence="1 2">
    <name type="scientific">Parelaphostrongylus tenuis</name>
    <name type="common">Meningeal worm</name>
    <dbReference type="NCBI Taxonomy" id="148309"/>
    <lineage>
        <taxon>Eukaryota</taxon>
        <taxon>Metazoa</taxon>
        <taxon>Ecdysozoa</taxon>
        <taxon>Nematoda</taxon>
        <taxon>Chromadorea</taxon>
        <taxon>Rhabditida</taxon>
        <taxon>Rhabditina</taxon>
        <taxon>Rhabditomorpha</taxon>
        <taxon>Strongyloidea</taxon>
        <taxon>Metastrongylidae</taxon>
        <taxon>Parelaphostrongylus</taxon>
    </lineage>
</organism>
<keyword evidence="2" id="KW-1185">Reference proteome</keyword>
<evidence type="ECO:0000313" key="2">
    <source>
        <dbReference type="Proteomes" id="UP001196413"/>
    </source>
</evidence>
<reference evidence="1" key="1">
    <citation type="submission" date="2021-06" db="EMBL/GenBank/DDBJ databases">
        <title>Parelaphostrongylus tenuis whole genome reference sequence.</title>
        <authorList>
            <person name="Garwood T.J."/>
            <person name="Larsen P.A."/>
            <person name="Fountain-Jones N.M."/>
            <person name="Garbe J.R."/>
            <person name="Macchietto M.G."/>
            <person name="Kania S.A."/>
            <person name="Gerhold R.W."/>
            <person name="Richards J.E."/>
            <person name="Wolf T.M."/>
        </authorList>
    </citation>
    <scope>NUCLEOTIDE SEQUENCE</scope>
    <source>
        <strain evidence="1">MNPRO001-30</strain>
        <tissue evidence="1">Meninges</tissue>
    </source>
</reference>
<sequence length="136" mass="15040">MLGAYVGGVVVRDALRRTRGQRFIYLLFPDVLYAGMTDSCGSGIQLVILDVCQKVISLDLTPQDAFTKLQELHLSCPLLPSLLLDVLVTVEGDAHASDNKEAAVSKFTQFVNLISDQIISADILRIEWMCWRLPSS</sequence>
<comment type="caution">
    <text evidence="1">The sequence shown here is derived from an EMBL/GenBank/DDBJ whole genome shotgun (WGS) entry which is preliminary data.</text>
</comment>
<name>A0AAD5QVZ9_PARTN</name>
<dbReference type="AlphaFoldDB" id="A0AAD5QVZ9"/>
<dbReference type="Proteomes" id="UP001196413">
    <property type="component" value="Unassembled WGS sequence"/>
</dbReference>
<dbReference type="EMBL" id="JAHQIW010004800">
    <property type="protein sequence ID" value="KAJ1363789.1"/>
    <property type="molecule type" value="Genomic_DNA"/>
</dbReference>